<dbReference type="SUPFAM" id="SSF69318">
    <property type="entry name" value="Integrin alpha N-terminal domain"/>
    <property type="match status" value="1"/>
</dbReference>
<dbReference type="PANTHER" id="PTHR46580">
    <property type="entry name" value="SENSOR KINASE-RELATED"/>
    <property type="match status" value="1"/>
</dbReference>
<dbReference type="Proteomes" id="UP000198337">
    <property type="component" value="Unassembled WGS sequence"/>
</dbReference>
<evidence type="ECO:0000313" key="3">
    <source>
        <dbReference type="Proteomes" id="UP000198337"/>
    </source>
</evidence>
<dbReference type="InterPro" id="IPR013517">
    <property type="entry name" value="FG-GAP"/>
</dbReference>
<accession>A0ABY1SGT5</accession>
<keyword evidence="3" id="KW-1185">Reference proteome</keyword>
<reference evidence="2 3" key="1">
    <citation type="submission" date="2017-06" db="EMBL/GenBank/DDBJ databases">
        <authorList>
            <person name="Varghese N."/>
            <person name="Submissions S."/>
        </authorList>
    </citation>
    <scope>NUCLEOTIDE SEQUENCE [LARGE SCALE GENOMIC DNA]</scope>
    <source>
        <strain evidence="2 3">DSM 19840</strain>
    </source>
</reference>
<protein>
    <submittedName>
        <fullName evidence="2">Repeat domain-containing protein</fullName>
    </submittedName>
</protein>
<dbReference type="RefSeq" id="WP_089260406.1">
    <property type="nucleotide sequence ID" value="NZ_FZNV01000002.1"/>
</dbReference>
<keyword evidence="1" id="KW-0732">Signal</keyword>
<proteinExistence type="predicted"/>
<dbReference type="Pfam" id="PF13517">
    <property type="entry name" value="FG-GAP_3"/>
    <property type="match status" value="1"/>
</dbReference>
<evidence type="ECO:0000313" key="2">
    <source>
        <dbReference type="EMBL" id="SNR46927.1"/>
    </source>
</evidence>
<comment type="caution">
    <text evidence="2">The sequence shown here is derived from an EMBL/GenBank/DDBJ whole genome shotgun (WGS) entry which is preliminary data.</text>
</comment>
<name>A0ABY1SGT5_9FLAO</name>
<dbReference type="PROSITE" id="PS51257">
    <property type="entry name" value="PROKAR_LIPOPROTEIN"/>
    <property type="match status" value="1"/>
</dbReference>
<sequence>MILKKTLFFLFFAALFSCNTENKPKEVVLYENYCASCHMAPDIQDLPKHIWEDNVLPAMAARMGIITQENHPYYKLPFNEQSAIIKTGIYPYQPIIDLKDWELLKNYIIELAPENLPSRSDTIHSVPLTQFNEQPVTLDSVKGSYLTFLEVDTLRQQIVTGSRFGELMTYDLSTHTAQNVGYFDKAITTARFVGDSIYVTNMGVMDPNEIPRGRTVLRHGQATAILQDSLHRPVQTVYADLDDNGTEEILLCEFGDLTGNLSVLVKDKYGFYSKNILLNLPGALRVVVRDMDKDGKDDLVVLMAQGDEAMYIFYQQEALQFKAEKIITFSPVYGSSWFELVDFNGDGFDDIITVNGDNADKSFVSKPYHGMRIHINDGKNNFKEHYFHPLNGATRVIAKDFDEDGDIDMALLATFPDYENYPDYNFVYLENMNGNSIAFKQQHLANIALGRWFLMDAADTDADGDIDIVLSAMSFGFTPATETLNKVWKESYTDLLILENKLH</sequence>
<dbReference type="InterPro" id="IPR028994">
    <property type="entry name" value="Integrin_alpha_N"/>
</dbReference>
<dbReference type="Gene3D" id="2.130.10.130">
    <property type="entry name" value="Integrin alpha, N-terminal"/>
    <property type="match status" value="1"/>
</dbReference>
<organism evidence="2 3">
    <name type="scientific">Maribacter sedimenticola</name>
    <dbReference type="NCBI Taxonomy" id="228956"/>
    <lineage>
        <taxon>Bacteria</taxon>
        <taxon>Pseudomonadati</taxon>
        <taxon>Bacteroidota</taxon>
        <taxon>Flavobacteriia</taxon>
        <taxon>Flavobacteriales</taxon>
        <taxon>Flavobacteriaceae</taxon>
        <taxon>Maribacter</taxon>
    </lineage>
</organism>
<evidence type="ECO:0000256" key="1">
    <source>
        <dbReference type="ARBA" id="ARBA00022729"/>
    </source>
</evidence>
<gene>
    <name evidence="2" type="ORF">SAMN04488009_1986</name>
</gene>
<dbReference type="PANTHER" id="PTHR46580:SF4">
    <property type="entry name" value="ATP_GTP-BINDING PROTEIN"/>
    <property type="match status" value="1"/>
</dbReference>
<dbReference type="EMBL" id="FZNV01000002">
    <property type="protein sequence ID" value="SNR46927.1"/>
    <property type="molecule type" value="Genomic_DNA"/>
</dbReference>